<keyword evidence="1" id="KW-0812">Transmembrane</keyword>
<organism evidence="2 3">
    <name type="scientific">Tunturiibacter lichenicola</name>
    <dbReference type="NCBI Taxonomy" id="2051959"/>
    <lineage>
        <taxon>Bacteria</taxon>
        <taxon>Pseudomonadati</taxon>
        <taxon>Acidobacteriota</taxon>
        <taxon>Terriglobia</taxon>
        <taxon>Terriglobales</taxon>
        <taxon>Acidobacteriaceae</taxon>
        <taxon>Tunturiibacter</taxon>
    </lineage>
</organism>
<feature type="transmembrane region" description="Helical" evidence="1">
    <location>
        <begin position="398"/>
        <end position="423"/>
    </location>
</feature>
<evidence type="ECO:0000313" key="3">
    <source>
        <dbReference type="Proteomes" id="UP000564385"/>
    </source>
</evidence>
<proteinExistence type="predicted"/>
<dbReference type="Pfam" id="PF26314">
    <property type="entry name" value="MptA_B_family"/>
    <property type="match status" value="1"/>
</dbReference>
<feature type="transmembrane region" description="Helical" evidence="1">
    <location>
        <begin position="443"/>
        <end position="461"/>
    </location>
</feature>
<dbReference type="GO" id="GO:0005886">
    <property type="term" value="C:plasma membrane"/>
    <property type="evidence" value="ECO:0007669"/>
    <property type="project" value="UniProtKB-SubCell"/>
</dbReference>
<reference evidence="2 3" key="1">
    <citation type="submission" date="2020-07" db="EMBL/GenBank/DDBJ databases">
        <title>Genomic Encyclopedia of Type Strains, Phase IV (KMG-V): Genome sequencing to study the core and pangenomes of soil and plant-associated prokaryotes.</title>
        <authorList>
            <person name="Whitman W."/>
        </authorList>
    </citation>
    <scope>NUCLEOTIDE SEQUENCE [LARGE SCALE GENOMIC DNA]</scope>
    <source>
        <strain evidence="2 3">M8UP22</strain>
    </source>
</reference>
<protein>
    <recommendedName>
        <fullName evidence="4">DUF2029 domain-containing protein</fullName>
    </recommendedName>
</protein>
<keyword evidence="1" id="KW-0472">Membrane</keyword>
<feature type="transmembrane region" description="Helical" evidence="1">
    <location>
        <begin position="368"/>
        <end position="391"/>
    </location>
</feature>
<dbReference type="AlphaFoldDB" id="A0A852VF23"/>
<feature type="transmembrane region" description="Helical" evidence="1">
    <location>
        <begin position="73"/>
        <end position="91"/>
    </location>
</feature>
<keyword evidence="1" id="KW-1133">Transmembrane helix</keyword>
<evidence type="ECO:0000313" key="2">
    <source>
        <dbReference type="EMBL" id="NYF90250.1"/>
    </source>
</evidence>
<comment type="caution">
    <text evidence="2">The sequence shown here is derived from an EMBL/GenBank/DDBJ whole genome shotgun (WGS) entry which is preliminary data.</text>
</comment>
<name>A0A852VF23_9BACT</name>
<sequence length="475" mass="53330">MSQERIQLRHAGVRAWLTNIVLSVLGFILLDLTRQLIKEFHHFTIGFSGVSGWSVLVYLAAMALILTQPVNRYTFAIILTIAIACRLVTLLPEPFMSSDIYRYAWDGVVQHAHISPYRYVPGDPALTALRAPNQDLFDHINRRDYAHTIYPPVSQFLFFLITFLNPTVTFMKLAMILMEGLTMYSLVHLLTGMGFARERVLLYAWCPLLIWEIGSSGHLDSAAMAFIALALLARYRGRPLATGVFLGAAIFIKFYPLILFPALFRRGDYKMPAILAALGAFSYACYATVGMRVFGFLGGYIQEEGMRSGARYFLLELTQHIPGLHVLPVPAYMVFVACVFAAILVWCWKTASSLAPGEVRGSLWTEALNLPATANFLPPAMVLAFAMMLLFSPHYPWYVAWLVPFFTLMPSLPLLAYTSGLFYLCATQLGAGTAESEFLLNRILYTGVLVALGIDVVWRQWTMRHSVAQRRSPHE</sequence>
<accession>A0A852VF23</accession>
<dbReference type="Proteomes" id="UP000564385">
    <property type="component" value="Unassembled WGS sequence"/>
</dbReference>
<evidence type="ECO:0008006" key="4">
    <source>
        <dbReference type="Google" id="ProtNLM"/>
    </source>
</evidence>
<feature type="transmembrane region" description="Helical" evidence="1">
    <location>
        <begin position="276"/>
        <end position="301"/>
    </location>
</feature>
<feature type="transmembrane region" description="Helical" evidence="1">
    <location>
        <begin position="42"/>
        <end position="66"/>
    </location>
</feature>
<dbReference type="EMBL" id="JACCCU010000001">
    <property type="protein sequence ID" value="NYF90250.1"/>
    <property type="molecule type" value="Genomic_DNA"/>
</dbReference>
<gene>
    <name evidence="2" type="ORF">HDF08_002317</name>
</gene>
<feature type="transmembrane region" description="Helical" evidence="1">
    <location>
        <begin position="176"/>
        <end position="196"/>
    </location>
</feature>
<feature type="transmembrane region" description="Helical" evidence="1">
    <location>
        <begin position="12"/>
        <end position="30"/>
    </location>
</feature>
<feature type="transmembrane region" description="Helical" evidence="1">
    <location>
        <begin position="208"/>
        <end position="232"/>
    </location>
</feature>
<evidence type="ECO:0000256" key="1">
    <source>
        <dbReference type="SAM" id="Phobius"/>
    </source>
</evidence>
<feature type="transmembrane region" description="Helical" evidence="1">
    <location>
        <begin position="244"/>
        <end position="264"/>
    </location>
</feature>
<feature type="transmembrane region" description="Helical" evidence="1">
    <location>
        <begin position="322"/>
        <end position="348"/>
    </location>
</feature>
<dbReference type="GO" id="GO:0016758">
    <property type="term" value="F:hexosyltransferase activity"/>
    <property type="evidence" value="ECO:0007669"/>
    <property type="project" value="InterPro"/>
</dbReference>